<gene>
    <name evidence="3" type="ORF">FCN18_03235</name>
</gene>
<dbReference type="EMBL" id="SWMS01000001">
    <property type="protein sequence ID" value="TKG73583.1"/>
    <property type="molecule type" value="Genomic_DNA"/>
</dbReference>
<dbReference type="PANTHER" id="PTHR11895:SF7">
    <property type="entry name" value="GLUTAMYL-TRNA(GLN) AMIDOTRANSFERASE SUBUNIT A, MITOCHONDRIAL"/>
    <property type="match status" value="1"/>
</dbReference>
<dbReference type="RefSeq" id="WP_137093157.1">
    <property type="nucleotide sequence ID" value="NZ_SWMS01000001.1"/>
</dbReference>
<evidence type="ECO:0000259" key="2">
    <source>
        <dbReference type="Pfam" id="PF01425"/>
    </source>
</evidence>
<dbReference type="Gene3D" id="3.90.1300.10">
    <property type="entry name" value="Amidase signature (AS) domain"/>
    <property type="match status" value="1"/>
</dbReference>
<dbReference type="InterPro" id="IPR023631">
    <property type="entry name" value="Amidase_dom"/>
</dbReference>
<reference evidence="3 4" key="1">
    <citation type="journal article" date="2015" name="Antonie Van Leeuwenhoek">
        <title>Prauserella endophytica sp. nov., an endophytic actinobacterium isolated from Tamarix taklamakanensis.</title>
        <authorList>
            <person name="Liu J.M."/>
            <person name="Habden X."/>
            <person name="Guo L."/>
            <person name="Tuo L."/>
            <person name="Jiang Z.K."/>
            <person name="Liu S.W."/>
            <person name="Liu X.F."/>
            <person name="Chen L."/>
            <person name="Li R.F."/>
            <person name="Zhang Y.Q."/>
            <person name="Sun C.H."/>
        </authorList>
    </citation>
    <scope>NUCLEOTIDE SEQUENCE [LARGE SCALE GENOMIC DNA]</scope>
    <source>
        <strain evidence="3 4">CGMCC 4.7182</strain>
    </source>
</reference>
<dbReference type="GO" id="GO:0004040">
    <property type="term" value="F:amidase activity"/>
    <property type="evidence" value="ECO:0007669"/>
    <property type="project" value="UniProtKB-EC"/>
</dbReference>
<dbReference type="Proteomes" id="UP000309992">
    <property type="component" value="Unassembled WGS sequence"/>
</dbReference>
<comment type="caution">
    <text evidence="3">The sequence shown here is derived from an EMBL/GenBank/DDBJ whole genome shotgun (WGS) entry which is preliminary data.</text>
</comment>
<dbReference type="EC" id="3.5.1.4" evidence="3"/>
<protein>
    <submittedName>
        <fullName evidence="3">Amidase</fullName>
        <ecNumber evidence="3">3.5.1.4</ecNumber>
    </submittedName>
</protein>
<dbReference type="Pfam" id="PF01425">
    <property type="entry name" value="Amidase"/>
    <property type="match status" value="1"/>
</dbReference>
<keyword evidence="3" id="KW-0378">Hydrolase</keyword>
<dbReference type="InterPro" id="IPR036928">
    <property type="entry name" value="AS_sf"/>
</dbReference>
<evidence type="ECO:0000256" key="1">
    <source>
        <dbReference type="ARBA" id="ARBA00009199"/>
    </source>
</evidence>
<organism evidence="3 4">
    <name type="scientific">Prauserella endophytica</name>
    <dbReference type="NCBI Taxonomy" id="1592324"/>
    <lineage>
        <taxon>Bacteria</taxon>
        <taxon>Bacillati</taxon>
        <taxon>Actinomycetota</taxon>
        <taxon>Actinomycetes</taxon>
        <taxon>Pseudonocardiales</taxon>
        <taxon>Pseudonocardiaceae</taxon>
        <taxon>Prauserella</taxon>
        <taxon>Prauserella coralliicola group</taxon>
    </lineage>
</organism>
<dbReference type="NCBIfam" id="NF004717">
    <property type="entry name" value="PRK06061.1"/>
    <property type="match status" value="1"/>
</dbReference>
<sequence length="460" mass="48487">MRHTEQDIAFAGLTGQATLLAEGRVSAVELTSAVLGRIAETQPTLNAFRHVRAAEAGREAEAADRRLADGERAPLLGVPVAIKDDTDIAGLPTAFGCRGDFPVRDADAEIVTRLRRAGAVIVGKTNTPEIGQWPFTEGTGFGVTRNPWDTAHTPGGSSGGSASAVAAGIVAGAVGSDGAGSIRIPAAWTNLVGIKATRGLVPTAPEPELFHGLTGHGPLARTVGDAALLLDVLAGTANRFRTAAAREPRPLRIGLALNVPFTALYTRLDERVRAAVVRLAGVLTDLGHEVVETEPRYGLIGLDFLPRSLAGVADWADRVPDPALLDPRTLANRRTGTRLRPLLALSRRLEPLWSRRVGKVFSDSEGVDVLLTPTTATPPPRADVFADLPNWRTDRAIVAACPFAWPWNVLGWPSVNVPAGLTADGLPMGAQLAGPAGSEDLLISLAAQLEGVERWHDRTP</sequence>
<proteinExistence type="inferred from homology"/>
<comment type="similarity">
    <text evidence="1">Belongs to the amidase family.</text>
</comment>
<evidence type="ECO:0000313" key="3">
    <source>
        <dbReference type="EMBL" id="TKG73583.1"/>
    </source>
</evidence>
<dbReference type="PROSITE" id="PS00571">
    <property type="entry name" value="AMIDASES"/>
    <property type="match status" value="1"/>
</dbReference>
<evidence type="ECO:0000313" key="4">
    <source>
        <dbReference type="Proteomes" id="UP000309992"/>
    </source>
</evidence>
<name>A0ABY2SCE2_9PSEU</name>
<dbReference type="SUPFAM" id="SSF75304">
    <property type="entry name" value="Amidase signature (AS) enzymes"/>
    <property type="match status" value="1"/>
</dbReference>
<dbReference type="PANTHER" id="PTHR11895">
    <property type="entry name" value="TRANSAMIDASE"/>
    <property type="match status" value="1"/>
</dbReference>
<keyword evidence="4" id="KW-1185">Reference proteome</keyword>
<dbReference type="InterPro" id="IPR020556">
    <property type="entry name" value="Amidase_CS"/>
</dbReference>
<accession>A0ABY2SCE2</accession>
<dbReference type="InterPro" id="IPR000120">
    <property type="entry name" value="Amidase"/>
</dbReference>
<feature type="domain" description="Amidase" evidence="2">
    <location>
        <begin position="29"/>
        <end position="442"/>
    </location>
</feature>